<evidence type="ECO:0000256" key="3">
    <source>
        <dbReference type="ARBA" id="ARBA00022692"/>
    </source>
</evidence>
<dbReference type="AlphaFoldDB" id="K9GZK8"/>
<feature type="transmembrane region" description="Helical" evidence="6">
    <location>
        <begin position="96"/>
        <end position="120"/>
    </location>
</feature>
<evidence type="ECO:0000313" key="7">
    <source>
        <dbReference type="EMBL" id="EKV30179.1"/>
    </source>
</evidence>
<evidence type="ECO:0000313" key="8">
    <source>
        <dbReference type="Proteomes" id="UP000009881"/>
    </source>
</evidence>
<keyword evidence="8" id="KW-1185">Reference proteome</keyword>
<dbReference type="PANTHER" id="PTHR33529">
    <property type="entry name" value="SLR0882 PROTEIN-RELATED"/>
    <property type="match status" value="1"/>
</dbReference>
<dbReference type="Pfam" id="PF03739">
    <property type="entry name" value="LptF_LptG"/>
    <property type="match status" value="1"/>
</dbReference>
<dbReference type="EMBL" id="ANHY01000009">
    <property type="protein sequence ID" value="EKV30179.1"/>
    <property type="molecule type" value="Genomic_DNA"/>
</dbReference>
<dbReference type="InterPro" id="IPR030922">
    <property type="entry name" value="LptF"/>
</dbReference>
<sequence>MITRYILRQLTTGTLLVAAGLAVILWLTQSLRLIETIISKGLGMGTFISMTMLLMPSFLVIVLPIALFAVILFTYNRLNGDRELVVMRAVGLGPFGLARPALLLAFVLMLVTYGLTLYVAPLSVETFRETRWKVRNDVAGLVLEAGAFNELEENLTVYVRDTGPDDTLIGLLIHDKRDVAAPVTVMAERGALVQPDSGPPRILMENGNRQEVTPGTGQLSLLYFDRHVMELGSLGGDAGPRYRDARERPLLELLTTTASNESETRKFRVEAHQRLASPLLNISFALIALATMLTGPFNRHGQGRRVIGGVSAMILAQSFGLAAVNLASDSLTLIPLIYVAAIVPGLIALGILARASSGGKAPPVPRATTAGGPS</sequence>
<keyword evidence="2" id="KW-1003">Cell membrane</keyword>
<keyword evidence="5 6" id="KW-0472">Membrane</keyword>
<dbReference type="InterPro" id="IPR005495">
    <property type="entry name" value="LptG/LptF_permease"/>
</dbReference>
<comment type="subcellular location">
    <subcellularLocation>
        <location evidence="1">Cell membrane</location>
        <topology evidence="1">Multi-pass membrane protein</topology>
    </subcellularLocation>
</comment>
<accession>K9GZK8</accession>
<evidence type="ECO:0000256" key="6">
    <source>
        <dbReference type="SAM" id="Phobius"/>
    </source>
</evidence>
<keyword evidence="3 6" id="KW-0812">Transmembrane</keyword>
<evidence type="ECO:0000256" key="1">
    <source>
        <dbReference type="ARBA" id="ARBA00004651"/>
    </source>
</evidence>
<feature type="transmembrane region" description="Helical" evidence="6">
    <location>
        <begin position="333"/>
        <end position="353"/>
    </location>
</feature>
<feature type="transmembrane region" description="Helical" evidence="6">
    <location>
        <begin position="7"/>
        <end position="27"/>
    </location>
</feature>
<reference evidence="7 8" key="1">
    <citation type="journal article" date="2013" name="Genome Announc.">
        <title>Draft Genome Sequence of an Alphaproteobacterium, Caenispirillum salinarum AK4(T), Isolated from a Solar Saltern.</title>
        <authorList>
            <person name="Khatri I."/>
            <person name="Singh A."/>
            <person name="Korpole S."/>
            <person name="Pinnaka A.K."/>
            <person name="Subramanian S."/>
        </authorList>
    </citation>
    <scope>NUCLEOTIDE SEQUENCE [LARGE SCALE GENOMIC DNA]</scope>
    <source>
        <strain evidence="7 8">AK4</strain>
    </source>
</reference>
<evidence type="ECO:0000256" key="4">
    <source>
        <dbReference type="ARBA" id="ARBA00022989"/>
    </source>
</evidence>
<dbReference type="GO" id="GO:0043190">
    <property type="term" value="C:ATP-binding cassette (ABC) transporter complex"/>
    <property type="evidence" value="ECO:0007669"/>
    <property type="project" value="InterPro"/>
</dbReference>
<dbReference type="eggNOG" id="COG0795">
    <property type="taxonomic scope" value="Bacteria"/>
</dbReference>
<feature type="transmembrane region" description="Helical" evidence="6">
    <location>
        <begin position="47"/>
        <end position="75"/>
    </location>
</feature>
<gene>
    <name evidence="7" type="ORF">C882_4579</name>
</gene>
<proteinExistence type="predicted"/>
<dbReference type="GO" id="GO:0015920">
    <property type="term" value="P:lipopolysaccharide transport"/>
    <property type="evidence" value="ECO:0007669"/>
    <property type="project" value="TreeGrafter"/>
</dbReference>
<organism evidence="7 8">
    <name type="scientific">Caenispirillum salinarum AK4</name>
    <dbReference type="NCBI Taxonomy" id="1238182"/>
    <lineage>
        <taxon>Bacteria</taxon>
        <taxon>Pseudomonadati</taxon>
        <taxon>Pseudomonadota</taxon>
        <taxon>Alphaproteobacteria</taxon>
        <taxon>Rhodospirillales</taxon>
        <taxon>Novispirillaceae</taxon>
        <taxon>Caenispirillum</taxon>
    </lineage>
</organism>
<dbReference type="PATRIC" id="fig|1238182.3.peg.2243"/>
<evidence type="ECO:0000256" key="2">
    <source>
        <dbReference type="ARBA" id="ARBA00022475"/>
    </source>
</evidence>
<evidence type="ECO:0000256" key="5">
    <source>
        <dbReference type="ARBA" id="ARBA00023136"/>
    </source>
</evidence>
<dbReference type="NCBIfam" id="TIGR04407">
    <property type="entry name" value="LptF_YjgP"/>
    <property type="match status" value="1"/>
</dbReference>
<dbReference type="STRING" id="1238182.C882_4579"/>
<dbReference type="GO" id="GO:0055085">
    <property type="term" value="P:transmembrane transport"/>
    <property type="evidence" value="ECO:0007669"/>
    <property type="project" value="InterPro"/>
</dbReference>
<feature type="transmembrane region" description="Helical" evidence="6">
    <location>
        <begin position="275"/>
        <end position="294"/>
    </location>
</feature>
<feature type="transmembrane region" description="Helical" evidence="6">
    <location>
        <begin position="306"/>
        <end position="327"/>
    </location>
</feature>
<comment type="caution">
    <text evidence="7">The sequence shown here is derived from an EMBL/GenBank/DDBJ whole genome shotgun (WGS) entry which is preliminary data.</text>
</comment>
<name>K9GZK8_9PROT</name>
<dbReference type="PANTHER" id="PTHR33529:SF6">
    <property type="entry name" value="YJGP_YJGQ FAMILY PERMEASE"/>
    <property type="match status" value="1"/>
</dbReference>
<keyword evidence="4 6" id="KW-1133">Transmembrane helix</keyword>
<protein>
    <submittedName>
        <fullName evidence="7">Putative permease</fullName>
    </submittedName>
</protein>
<dbReference type="Proteomes" id="UP000009881">
    <property type="component" value="Unassembled WGS sequence"/>
</dbReference>